<dbReference type="Proteomes" id="UP000035642">
    <property type="component" value="Unassembled WGS sequence"/>
</dbReference>
<sequence length="94" mass="11041">MTELRNLPGSVAAAVTVRRWRLSIAQITETERRKCRRRSSGRKAGQRNWKVNRWQRTNKRNESEARRRAGRPALPPPVLAIIWVPRSRTRQTMP</sequence>
<dbReference type="AlphaFoldDB" id="A0A0K0DB52"/>
<organism evidence="2 3">
    <name type="scientific">Angiostrongylus cantonensis</name>
    <name type="common">Rat lungworm</name>
    <dbReference type="NCBI Taxonomy" id="6313"/>
    <lineage>
        <taxon>Eukaryota</taxon>
        <taxon>Metazoa</taxon>
        <taxon>Ecdysozoa</taxon>
        <taxon>Nematoda</taxon>
        <taxon>Chromadorea</taxon>
        <taxon>Rhabditida</taxon>
        <taxon>Rhabditina</taxon>
        <taxon>Rhabditomorpha</taxon>
        <taxon>Strongyloidea</taxon>
        <taxon>Metastrongylidae</taxon>
        <taxon>Angiostrongylus</taxon>
    </lineage>
</organism>
<evidence type="ECO:0000256" key="1">
    <source>
        <dbReference type="SAM" id="MobiDB-lite"/>
    </source>
</evidence>
<reference evidence="3" key="2">
    <citation type="submission" date="2017-02" db="UniProtKB">
        <authorList>
            <consortium name="WormBaseParasite"/>
        </authorList>
    </citation>
    <scope>IDENTIFICATION</scope>
</reference>
<feature type="compositionally biased region" description="Basic residues" evidence="1">
    <location>
        <begin position="34"/>
        <end position="45"/>
    </location>
</feature>
<reference evidence="2" key="1">
    <citation type="submission" date="2012-09" db="EMBL/GenBank/DDBJ databases">
        <authorList>
            <person name="Martin A.A."/>
        </authorList>
    </citation>
    <scope>NUCLEOTIDE SEQUENCE</scope>
</reference>
<proteinExistence type="predicted"/>
<protein>
    <submittedName>
        <fullName evidence="3">Uncharacterized protein</fullName>
    </submittedName>
</protein>
<keyword evidence="2" id="KW-1185">Reference proteome</keyword>
<dbReference type="WBParaSite" id="ACAC_0000760901-mRNA-1">
    <property type="protein sequence ID" value="ACAC_0000760901-mRNA-1"/>
    <property type="gene ID" value="ACAC_0000760901"/>
</dbReference>
<accession>A0A0K0DB52</accession>
<name>A0A0K0DB52_ANGCA</name>
<feature type="region of interest" description="Disordered" evidence="1">
    <location>
        <begin position="34"/>
        <end position="73"/>
    </location>
</feature>
<evidence type="ECO:0000313" key="2">
    <source>
        <dbReference type="Proteomes" id="UP000035642"/>
    </source>
</evidence>
<evidence type="ECO:0000313" key="3">
    <source>
        <dbReference type="WBParaSite" id="ACAC_0000760901-mRNA-1"/>
    </source>
</evidence>